<organism evidence="1 2">
    <name type="scientific">Cordylochernes scorpioides</name>
    <dbReference type="NCBI Taxonomy" id="51811"/>
    <lineage>
        <taxon>Eukaryota</taxon>
        <taxon>Metazoa</taxon>
        <taxon>Ecdysozoa</taxon>
        <taxon>Arthropoda</taxon>
        <taxon>Chelicerata</taxon>
        <taxon>Arachnida</taxon>
        <taxon>Pseudoscorpiones</taxon>
        <taxon>Cheliferoidea</taxon>
        <taxon>Chernetidae</taxon>
        <taxon>Cordylochernes</taxon>
    </lineage>
</organism>
<dbReference type="Proteomes" id="UP001235939">
    <property type="component" value="Chromosome 19"/>
</dbReference>
<dbReference type="EMBL" id="CP092881">
    <property type="protein sequence ID" value="UYV81010.1"/>
    <property type="molecule type" value="Genomic_DNA"/>
</dbReference>
<name>A0ABY6LIK0_9ARAC</name>
<keyword evidence="2" id="KW-1185">Reference proteome</keyword>
<evidence type="ECO:0000313" key="1">
    <source>
        <dbReference type="EMBL" id="UYV81010.1"/>
    </source>
</evidence>
<sequence>MHMGKPQAHETKATLLQVQNPMDIFKETTWYRSSPLTRKYVSLPWTVEKAKIADNREIAMKRLEQTTKKLIYLNLHEDYDDIIRDWLADGIIEKVPAEQDDAEAFYLPHRPVVKLSNLVILDIGDMFLASAMQLIYPPEDETSTN</sequence>
<proteinExistence type="predicted"/>
<accession>A0ABY6LIK0</accession>
<evidence type="ECO:0000313" key="2">
    <source>
        <dbReference type="Proteomes" id="UP001235939"/>
    </source>
</evidence>
<reference evidence="1 2" key="1">
    <citation type="submission" date="2022-01" db="EMBL/GenBank/DDBJ databases">
        <title>A chromosomal length assembly of Cordylochernes scorpioides.</title>
        <authorList>
            <person name="Zeh D."/>
            <person name="Zeh J."/>
        </authorList>
    </citation>
    <scope>NUCLEOTIDE SEQUENCE [LARGE SCALE GENOMIC DNA]</scope>
    <source>
        <strain evidence="1">IN4F17</strain>
        <tissue evidence="1">Whole Body</tissue>
    </source>
</reference>
<gene>
    <name evidence="1" type="ORF">LAZ67_19002518</name>
</gene>
<protein>
    <submittedName>
        <fullName evidence="1">Uncharacterized protein</fullName>
    </submittedName>
</protein>